<keyword evidence="1" id="KW-0175">Coiled coil</keyword>
<feature type="coiled-coil region" evidence="1">
    <location>
        <begin position="483"/>
        <end position="515"/>
    </location>
</feature>
<protein>
    <recommendedName>
        <fullName evidence="4">DNA topoisomerase type IA zn finger domain-containing protein</fullName>
    </recommendedName>
</protein>
<evidence type="ECO:0000313" key="2">
    <source>
        <dbReference type="EMBL" id="UYP44406.1"/>
    </source>
</evidence>
<gene>
    <name evidence="2" type="ORF">NEF87_000691</name>
</gene>
<evidence type="ECO:0008006" key="4">
    <source>
        <dbReference type="Google" id="ProtNLM"/>
    </source>
</evidence>
<accession>A0ABY6HLX2</accession>
<sequence>MDKNEESKESKLKKYRQICPFCFKSFLSLYGHQCLDLPPNFQFSKKIDDASFFKHIYKESDALSDQGTFDIYKLHPVKYQIAFLRAYQKEIDASIETSFKITDPIIKNPAKTETSSVTRNSSVPPSIFIKQICPYCYEGVPSLSEHVCASLPEELSPDFHFQEKICTNDFFIFLYKKLDAWSSSKNVDLYKLNTAAYRLLFFTYYDRMMEMEGPSLEKARMEKNYSTPSHKKSRFEKFEKEILEKAKKDTLKNFVSSKVLCPYCLQVIHSLRDHKCEKMPSEFSFESALNEELFFEDLYRKLRITTPNGTPDLIKINQSTYSTEFFQFYNFKLQKLHDSLYGLDEEDLDLTMDLSQLDNQDLSNMDVLDMMSRDYDLTGLPAKTAKALSTQEKIGLKTPPDDGMPWCFSCTHMMDCPKGVDSSQMETIFDCDLYENMNFSTTSYKSSIVPSDISICGICTHIDNCPLNLNSEQMEQVFQCHAFKETETNREDRENAIQKEIEEELEKEIQKKLEKKRHRFRLFKRQKKRTEEIIPNKAEEDLQNLADLENIDISIHEEAQIKITNEEKQDLLKEIMNRWEQDRGQLKVICSSCEAEMSKIVTTRKIFHRCTNYPECKIKADPWYISQAVLKGIVSHIEHGDLIILYQYDDLKNIVTVSEIYSDGKLFL</sequence>
<name>A0ABY6HLX2_9ARCH</name>
<dbReference type="Proteomes" id="UP001208689">
    <property type="component" value="Chromosome"/>
</dbReference>
<reference evidence="2" key="1">
    <citation type="submission" date="2022-09" db="EMBL/GenBank/DDBJ databases">
        <title>Actin cytoskeleton and complex cell architecture in an #Asgard archaeon.</title>
        <authorList>
            <person name="Ponce Toledo R.I."/>
            <person name="Schleper C."/>
            <person name="Rodrigues Oliveira T."/>
            <person name="Wollweber F."/>
            <person name="Xu J."/>
            <person name="Rittmann S."/>
            <person name="Klingl A."/>
            <person name="Pilhofer M."/>
        </authorList>
    </citation>
    <scope>NUCLEOTIDE SEQUENCE</scope>
    <source>
        <strain evidence="2">B-35</strain>
    </source>
</reference>
<dbReference type="EMBL" id="CP104013">
    <property type="protein sequence ID" value="UYP44406.1"/>
    <property type="molecule type" value="Genomic_DNA"/>
</dbReference>
<evidence type="ECO:0000313" key="3">
    <source>
        <dbReference type="Proteomes" id="UP001208689"/>
    </source>
</evidence>
<proteinExistence type="predicted"/>
<evidence type="ECO:0000256" key="1">
    <source>
        <dbReference type="SAM" id="Coils"/>
    </source>
</evidence>
<keyword evidence="3" id="KW-1185">Reference proteome</keyword>
<organism evidence="2 3">
    <name type="scientific">Candidatus Lokiarchaeum ossiferum</name>
    <dbReference type="NCBI Taxonomy" id="2951803"/>
    <lineage>
        <taxon>Archaea</taxon>
        <taxon>Promethearchaeati</taxon>
        <taxon>Promethearchaeota</taxon>
        <taxon>Promethearchaeia</taxon>
        <taxon>Promethearchaeales</taxon>
        <taxon>Promethearchaeaceae</taxon>
        <taxon>Candidatus Lokiarchaeum</taxon>
    </lineage>
</organism>